<dbReference type="CDD" id="cd19165">
    <property type="entry name" value="HemeO"/>
    <property type="match status" value="1"/>
</dbReference>
<dbReference type="PANTHER" id="PTHR10720:SF0">
    <property type="entry name" value="HEME OXYGENASE"/>
    <property type="match status" value="1"/>
</dbReference>
<protein>
    <recommendedName>
        <fullName evidence="6">Heme oxygenase-like protein</fullName>
    </recommendedName>
</protein>
<dbReference type="GO" id="GO:0046872">
    <property type="term" value="F:metal ion binding"/>
    <property type="evidence" value="ECO:0007669"/>
    <property type="project" value="UniProtKB-KW"/>
</dbReference>
<evidence type="ECO:0000256" key="3">
    <source>
        <dbReference type="ARBA" id="ARBA00023004"/>
    </source>
</evidence>
<gene>
    <name evidence="4" type="ORF">AJ80_08520</name>
</gene>
<organism evidence="4 5">
    <name type="scientific">Polytolypa hystricis (strain UAMH7299)</name>
    <dbReference type="NCBI Taxonomy" id="1447883"/>
    <lineage>
        <taxon>Eukaryota</taxon>
        <taxon>Fungi</taxon>
        <taxon>Dikarya</taxon>
        <taxon>Ascomycota</taxon>
        <taxon>Pezizomycotina</taxon>
        <taxon>Eurotiomycetes</taxon>
        <taxon>Eurotiomycetidae</taxon>
        <taxon>Onygenales</taxon>
        <taxon>Onygenales incertae sedis</taxon>
        <taxon>Polytolypa</taxon>
    </lineage>
</organism>
<name>A0A2B7X689_POLH7</name>
<dbReference type="PANTHER" id="PTHR10720">
    <property type="entry name" value="HEME OXYGENASE"/>
    <property type="match status" value="1"/>
</dbReference>
<dbReference type="Pfam" id="PF01126">
    <property type="entry name" value="Heme_oxygenase"/>
    <property type="match status" value="1"/>
</dbReference>
<keyword evidence="5" id="KW-1185">Reference proteome</keyword>
<dbReference type="InterPro" id="IPR016053">
    <property type="entry name" value="Haem_Oase-like"/>
</dbReference>
<evidence type="ECO:0000313" key="4">
    <source>
        <dbReference type="EMBL" id="PGH04409.1"/>
    </source>
</evidence>
<evidence type="ECO:0000256" key="1">
    <source>
        <dbReference type="ARBA" id="ARBA00022617"/>
    </source>
</evidence>
<dbReference type="Proteomes" id="UP000224634">
    <property type="component" value="Unassembled WGS sequence"/>
</dbReference>
<dbReference type="Gene3D" id="1.20.910.10">
    <property type="entry name" value="Heme oxygenase-like"/>
    <property type="match status" value="1"/>
</dbReference>
<dbReference type="STRING" id="1447883.A0A2B7X689"/>
<keyword evidence="2" id="KW-0479">Metal-binding</keyword>
<evidence type="ECO:0000313" key="5">
    <source>
        <dbReference type="Proteomes" id="UP000224634"/>
    </source>
</evidence>
<dbReference type="OrthoDB" id="652091at2759"/>
<evidence type="ECO:0000256" key="2">
    <source>
        <dbReference type="ARBA" id="ARBA00022723"/>
    </source>
</evidence>
<dbReference type="EMBL" id="PDNA01000200">
    <property type="protein sequence ID" value="PGH04409.1"/>
    <property type="molecule type" value="Genomic_DNA"/>
</dbReference>
<proteinExistence type="predicted"/>
<sequence>MDDLPTQIFEAIRDHHTTFGSTVSSRVPLCLPPHAPDPELYALGISRFAEIFFAFESAWLSQLRRTSLTDLSNYHTEGDVDSFINDDAGRIGKMLSEIFIPELLRSERLRADLLNLESVVEAEKEEDSHAMKENAATAFASHIRDSTEHRPHLILVYAWIMYMALLNGGRRIRTKLVSAGPYFWEPKNHDGTLQTPPATSDGRPPPPNGLSFWFFDYDSNDQGIKYAFRERILSASSLLTSTERTEVIAEAVEIFHQCNLIVAEIDVEIARTAHHRRKAQRKASSSRILSSLKANLPPTSLGSRVRPILVGVAGLLGGLCAWLWAINAEVVQGYGLWSSRSNETDGQGYY</sequence>
<reference evidence="4 5" key="1">
    <citation type="submission" date="2017-10" db="EMBL/GenBank/DDBJ databases">
        <title>Comparative genomics in systemic dimorphic fungi from Ajellomycetaceae.</title>
        <authorList>
            <person name="Munoz J.F."/>
            <person name="Mcewen J.G."/>
            <person name="Clay O.K."/>
            <person name="Cuomo C.A."/>
        </authorList>
    </citation>
    <scope>NUCLEOTIDE SEQUENCE [LARGE SCALE GENOMIC DNA]</scope>
    <source>
        <strain evidence="4 5">UAMH7299</strain>
    </source>
</reference>
<accession>A0A2B7X689</accession>
<dbReference type="GO" id="GO:0004392">
    <property type="term" value="F:heme oxygenase (decyclizing) activity"/>
    <property type="evidence" value="ECO:0007669"/>
    <property type="project" value="InterPro"/>
</dbReference>
<dbReference type="InterPro" id="IPR002051">
    <property type="entry name" value="Haem_Oase"/>
</dbReference>
<dbReference type="GO" id="GO:0006788">
    <property type="term" value="P:heme oxidation"/>
    <property type="evidence" value="ECO:0007669"/>
    <property type="project" value="InterPro"/>
</dbReference>
<evidence type="ECO:0008006" key="6">
    <source>
        <dbReference type="Google" id="ProtNLM"/>
    </source>
</evidence>
<dbReference type="AlphaFoldDB" id="A0A2B7X689"/>
<dbReference type="InterPro" id="IPR016084">
    <property type="entry name" value="Haem_Oase-like_multi-hlx"/>
</dbReference>
<comment type="caution">
    <text evidence="4">The sequence shown here is derived from an EMBL/GenBank/DDBJ whole genome shotgun (WGS) entry which is preliminary data.</text>
</comment>
<keyword evidence="1" id="KW-0349">Heme</keyword>
<dbReference type="SUPFAM" id="SSF48613">
    <property type="entry name" value="Heme oxygenase-like"/>
    <property type="match status" value="1"/>
</dbReference>
<keyword evidence="3" id="KW-0408">Iron</keyword>